<evidence type="ECO:0008006" key="3">
    <source>
        <dbReference type="Google" id="ProtNLM"/>
    </source>
</evidence>
<dbReference type="OrthoDB" id="9773478at2"/>
<evidence type="ECO:0000313" key="1">
    <source>
        <dbReference type="EMBL" id="KLV03079.1"/>
    </source>
</evidence>
<dbReference type="Proteomes" id="UP000036426">
    <property type="component" value="Unassembled WGS sequence"/>
</dbReference>
<evidence type="ECO:0000313" key="2">
    <source>
        <dbReference type="Proteomes" id="UP000036426"/>
    </source>
</evidence>
<dbReference type="PANTHER" id="PTHR30292:SF0">
    <property type="entry name" value="5-OXOPROLINASE SUBUNIT A"/>
    <property type="match status" value="1"/>
</dbReference>
<dbReference type="Pfam" id="PF03746">
    <property type="entry name" value="LamB_YcsF"/>
    <property type="match status" value="1"/>
</dbReference>
<sequence>MKLNCDMGESFGCWSMGNDAAVMPWVDMANIACGFHASDPDNMVATIALAVSRHVEIGAHPGYDDKIGFGRRSIPHSSESISALVAYQVGALEALCQLQGAHVSYVKPHGALYNDMMKTPVIFQAILAAVSGLNQQRETPLALMILARVDNTQYQQWAEAAGVPLLFEAFADRAYDDQGLLVARSEPNAVYHDPAQIRQQVAHLAKGQVITVSGHVLPLQVDTVCVHGDNEESIPMVKTLHDDIRAMARG</sequence>
<comment type="caution">
    <text evidence="1">The sequence shown here is derived from an EMBL/GenBank/DDBJ whole genome shotgun (WGS) entry which is preliminary data.</text>
</comment>
<dbReference type="InterPro" id="IPR011330">
    <property type="entry name" value="Glyco_hydro/deAcase_b/a-brl"/>
</dbReference>
<dbReference type="EMBL" id="LDOV01000001">
    <property type="protein sequence ID" value="KLV03079.1"/>
    <property type="molecule type" value="Genomic_DNA"/>
</dbReference>
<dbReference type="Gene3D" id="3.20.20.370">
    <property type="entry name" value="Glycoside hydrolase/deacetylase"/>
    <property type="match status" value="1"/>
</dbReference>
<dbReference type="GO" id="GO:0005975">
    <property type="term" value="P:carbohydrate metabolic process"/>
    <property type="evidence" value="ECO:0007669"/>
    <property type="project" value="InterPro"/>
</dbReference>
<accession>A0A0J1GUH1</accession>
<organism evidence="1 2">
    <name type="scientific">Photobacterium aphoticum</name>
    <dbReference type="NCBI Taxonomy" id="754436"/>
    <lineage>
        <taxon>Bacteria</taxon>
        <taxon>Pseudomonadati</taxon>
        <taxon>Pseudomonadota</taxon>
        <taxon>Gammaproteobacteria</taxon>
        <taxon>Vibrionales</taxon>
        <taxon>Vibrionaceae</taxon>
        <taxon>Photobacterium</taxon>
    </lineage>
</organism>
<dbReference type="PATRIC" id="fig|754436.4.peg.154"/>
<dbReference type="NCBIfam" id="NF003814">
    <property type="entry name" value="PRK05406.1-3"/>
    <property type="match status" value="1"/>
</dbReference>
<dbReference type="SUPFAM" id="SSF88713">
    <property type="entry name" value="Glycoside hydrolase/deacetylase"/>
    <property type="match status" value="1"/>
</dbReference>
<keyword evidence="2" id="KW-1185">Reference proteome</keyword>
<gene>
    <name evidence="1" type="ORF">ABT58_00725</name>
</gene>
<proteinExistence type="predicted"/>
<reference evidence="1 2" key="1">
    <citation type="submission" date="2015-05" db="EMBL/GenBank/DDBJ databases">
        <title>Photobacterium galathea sp. nov.</title>
        <authorList>
            <person name="Machado H."/>
            <person name="Gram L."/>
        </authorList>
    </citation>
    <scope>NUCLEOTIDE SEQUENCE [LARGE SCALE GENOMIC DNA]</scope>
    <source>
        <strain evidence="1 2">DSM 25995</strain>
    </source>
</reference>
<protein>
    <recommendedName>
        <fullName evidence="3">Lactam utilization protein LamB</fullName>
    </recommendedName>
</protein>
<dbReference type="InterPro" id="IPR005501">
    <property type="entry name" value="LamB/YcsF/PxpA-like"/>
</dbReference>
<dbReference type="CDD" id="cd10787">
    <property type="entry name" value="LamB_YcsF_like"/>
    <property type="match status" value="1"/>
</dbReference>
<dbReference type="PANTHER" id="PTHR30292">
    <property type="entry name" value="UNCHARACTERIZED PROTEIN YBGL-RELATED"/>
    <property type="match status" value="1"/>
</dbReference>
<name>A0A0J1GUH1_9GAMM</name>
<dbReference type="RefSeq" id="WP_047872424.1">
    <property type="nucleotide sequence ID" value="NZ_BMYC01000011.1"/>
</dbReference>
<dbReference type="NCBIfam" id="NF003816">
    <property type="entry name" value="PRK05406.1-5"/>
    <property type="match status" value="1"/>
</dbReference>
<dbReference type="AlphaFoldDB" id="A0A0J1GUH1"/>